<dbReference type="AlphaFoldDB" id="A0A926S1K3"/>
<keyword evidence="1" id="KW-1133">Transmembrane helix</keyword>
<dbReference type="GO" id="GO:0016989">
    <property type="term" value="F:sigma factor antagonist activity"/>
    <property type="evidence" value="ECO:0007669"/>
    <property type="project" value="TreeGrafter"/>
</dbReference>
<protein>
    <submittedName>
        <fullName evidence="3">Anti-sigma factor</fullName>
    </submittedName>
</protein>
<dbReference type="PANTHER" id="PTHR37461">
    <property type="entry name" value="ANTI-SIGMA-K FACTOR RSKA"/>
    <property type="match status" value="1"/>
</dbReference>
<feature type="domain" description="Anti-sigma K factor RskA C-terminal" evidence="2">
    <location>
        <begin position="117"/>
        <end position="270"/>
    </location>
</feature>
<comment type="caution">
    <text evidence="3">The sequence shown here is derived from an EMBL/GenBank/DDBJ whole genome shotgun (WGS) entry which is preliminary data.</text>
</comment>
<organism evidence="3 4">
    <name type="scientific">Mucilaginibacter glaciei</name>
    <dbReference type="NCBI Taxonomy" id="2772109"/>
    <lineage>
        <taxon>Bacteria</taxon>
        <taxon>Pseudomonadati</taxon>
        <taxon>Bacteroidota</taxon>
        <taxon>Sphingobacteriia</taxon>
        <taxon>Sphingobacteriales</taxon>
        <taxon>Sphingobacteriaceae</taxon>
        <taxon>Mucilaginibacter</taxon>
    </lineage>
</organism>
<dbReference type="GO" id="GO:0006417">
    <property type="term" value="P:regulation of translation"/>
    <property type="evidence" value="ECO:0007669"/>
    <property type="project" value="TreeGrafter"/>
</dbReference>
<name>A0A926S1K3_9SPHI</name>
<feature type="transmembrane region" description="Helical" evidence="1">
    <location>
        <begin position="115"/>
        <end position="135"/>
    </location>
</feature>
<evidence type="ECO:0000313" key="3">
    <source>
        <dbReference type="EMBL" id="MBD1394135.1"/>
    </source>
</evidence>
<keyword evidence="1" id="KW-0472">Membrane</keyword>
<reference evidence="3" key="1">
    <citation type="submission" date="2020-09" db="EMBL/GenBank/DDBJ databases">
        <title>Novel species of Mucilaginibacter isolated from a glacier on the Tibetan Plateau.</title>
        <authorList>
            <person name="Liu Q."/>
            <person name="Xin Y.-H."/>
        </authorList>
    </citation>
    <scope>NUCLEOTIDE SEQUENCE</scope>
    <source>
        <strain evidence="3">ZB1P21</strain>
    </source>
</reference>
<dbReference type="Proteomes" id="UP000619078">
    <property type="component" value="Unassembled WGS sequence"/>
</dbReference>
<dbReference type="InterPro" id="IPR051474">
    <property type="entry name" value="Anti-sigma-K/W_factor"/>
</dbReference>
<accession>A0A926S1K3</accession>
<dbReference type="EMBL" id="JACWMX010000005">
    <property type="protein sequence ID" value="MBD1394135.1"/>
    <property type="molecule type" value="Genomic_DNA"/>
</dbReference>
<keyword evidence="4" id="KW-1185">Reference proteome</keyword>
<evidence type="ECO:0000256" key="1">
    <source>
        <dbReference type="SAM" id="Phobius"/>
    </source>
</evidence>
<proteinExistence type="predicted"/>
<dbReference type="GO" id="GO:0005886">
    <property type="term" value="C:plasma membrane"/>
    <property type="evidence" value="ECO:0007669"/>
    <property type="project" value="InterPro"/>
</dbReference>
<evidence type="ECO:0000313" key="4">
    <source>
        <dbReference type="Proteomes" id="UP000619078"/>
    </source>
</evidence>
<sequence length="281" mass="31018">MENVQAYIESGILELYVLGDISPEERLQVEEMAANHSEVKAEIGEIELSMEAFAETHAVETSELVKTKILNSLLVNLGDDKTFTKPRKHNSEEVFEDEVDNVIALPARRSNFYKYAFAACLTLLLISVYGIVNLYSKLQESSTQLTAMQLDKQKIANQVNVMDDELDIYRDTSYKVLKLKGVAKSPQSAMTLAWSPVTKKVVLDMHSVKLPAHDKQHQYQLWALVGGKPVDMGVFDLNTDTASVKQMKSIAMADAFAVTLEPAGGSAGPTLDQMVVMGGTK</sequence>
<dbReference type="PANTHER" id="PTHR37461:SF1">
    <property type="entry name" value="ANTI-SIGMA-K FACTOR RSKA"/>
    <property type="match status" value="1"/>
</dbReference>
<keyword evidence="1" id="KW-0812">Transmembrane</keyword>
<dbReference type="RefSeq" id="WP_191163877.1">
    <property type="nucleotide sequence ID" value="NZ_JACWMX010000005.1"/>
</dbReference>
<dbReference type="InterPro" id="IPR018764">
    <property type="entry name" value="RskA_C"/>
</dbReference>
<gene>
    <name evidence="3" type="ORF">IDJ76_13585</name>
</gene>
<dbReference type="Pfam" id="PF10099">
    <property type="entry name" value="RskA_C"/>
    <property type="match status" value="1"/>
</dbReference>
<evidence type="ECO:0000259" key="2">
    <source>
        <dbReference type="Pfam" id="PF10099"/>
    </source>
</evidence>